<dbReference type="InterPro" id="IPR011051">
    <property type="entry name" value="RmlC_Cupin_sf"/>
</dbReference>
<dbReference type="InterPro" id="IPR014710">
    <property type="entry name" value="RmlC-like_jellyroll"/>
</dbReference>
<sequence>MLSLEMRDDRSEKVRYDYTDYPIYIRRALLSSYPGYAAPTHWHDDIEFIAVLSGEMQYNVNGEIVTLAENEGIFVNARQMHFGFSPGKKECDFICILIHPLILCATYAYERDFVLPVINNKNASYIKLNSDTPWHRTIFKNIKMMYSTRNEKSAVLKIQNLFLNTWIQLYENIPSESQHKNQNADLSILRNMIGFIQQNYTNKITLADIASSGAVGQSKCCKLFAKYIKQTPNIYLTRYRLDKSTVLLSNTDRTVTEIATAVGFNGSSYYAEAFRKWYGKSPTEYRATSNIQRPRSR</sequence>
<feature type="domain" description="HTH araC/xylS-type" evidence="4">
    <location>
        <begin position="190"/>
        <end position="288"/>
    </location>
</feature>
<evidence type="ECO:0000259" key="4">
    <source>
        <dbReference type="PROSITE" id="PS01124"/>
    </source>
</evidence>
<evidence type="ECO:0000313" key="5">
    <source>
        <dbReference type="EMBL" id="VYS96175.1"/>
    </source>
</evidence>
<dbReference type="PANTHER" id="PTHR43280">
    <property type="entry name" value="ARAC-FAMILY TRANSCRIPTIONAL REGULATOR"/>
    <property type="match status" value="1"/>
</dbReference>
<dbReference type="EMBL" id="CACRSP010000003">
    <property type="protein sequence ID" value="VYS96175.1"/>
    <property type="molecule type" value="Genomic_DNA"/>
</dbReference>
<keyword evidence="3" id="KW-0804">Transcription</keyword>
<proteinExistence type="predicted"/>
<dbReference type="GO" id="GO:0043565">
    <property type="term" value="F:sequence-specific DNA binding"/>
    <property type="evidence" value="ECO:0007669"/>
    <property type="project" value="InterPro"/>
</dbReference>
<dbReference type="GO" id="GO:0003700">
    <property type="term" value="F:DNA-binding transcription factor activity"/>
    <property type="evidence" value="ECO:0007669"/>
    <property type="project" value="InterPro"/>
</dbReference>
<dbReference type="RefSeq" id="WP_081724128.1">
    <property type="nucleotide sequence ID" value="NZ_CACRSP010000003.1"/>
</dbReference>
<organism evidence="5">
    <name type="scientific">Bifidobacterium dentium</name>
    <dbReference type="NCBI Taxonomy" id="1689"/>
    <lineage>
        <taxon>Bacteria</taxon>
        <taxon>Bacillati</taxon>
        <taxon>Actinomycetota</taxon>
        <taxon>Actinomycetes</taxon>
        <taxon>Bifidobacteriales</taxon>
        <taxon>Bifidobacteriaceae</taxon>
        <taxon>Bifidobacterium</taxon>
    </lineage>
</organism>
<dbReference type="SMART" id="SM00342">
    <property type="entry name" value="HTH_ARAC"/>
    <property type="match status" value="1"/>
</dbReference>
<dbReference type="Pfam" id="PF07883">
    <property type="entry name" value="Cupin_2"/>
    <property type="match status" value="1"/>
</dbReference>
<protein>
    <submittedName>
        <fullName evidence="5">Melibiose operon regulatory protein</fullName>
    </submittedName>
</protein>
<dbReference type="PROSITE" id="PS00041">
    <property type="entry name" value="HTH_ARAC_FAMILY_1"/>
    <property type="match status" value="1"/>
</dbReference>
<evidence type="ECO:0000256" key="3">
    <source>
        <dbReference type="ARBA" id="ARBA00023163"/>
    </source>
</evidence>
<dbReference type="Gene3D" id="1.10.10.60">
    <property type="entry name" value="Homeodomain-like"/>
    <property type="match status" value="2"/>
</dbReference>
<dbReference type="SUPFAM" id="SSF46689">
    <property type="entry name" value="Homeodomain-like"/>
    <property type="match status" value="1"/>
</dbReference>
<dbReference type="SUPFAM" id="SSF51182">
    <property type="entry name" value="RmlC-like cupins"/>
    <property type="match status" value="1"/>
</dbReference>
<evidence type="ECO:0000256" key="2">
    <source>
        <dbReference type="ARBA" id="ARBA00023125"/>
    </source>
</evidence>
<dbReference type="CDD" id="cd02208">
    <property type="entry name" value="cupin_RmlC-like"/>
    <property type="match status" value="1"/>
</dbReference>
<dbReference type="InterPro" id="IPR018062">
    <property type="entry name" value="HTH_AraC-typ_CS"/>
</dbReference>
<dbReference type="Gene3D" id="2.60.120.10">
    <property type="entry name" value="Jelly Rolls"/>
    <property type="match status" value="1"/>
</dbReference>
<dbReference type="PROSITE" id="PS01124">
    <property type="entry name" value="HTH_ARAC_FAMILY_2"/>
    <property type="match status" value="1"/>
</dbReference>
<name>A0A6N2SXC0_9BIFI</name>
<dbReference type="AlphaFoldDB" id="A0A6N2SXC0"/>
<dbReference type="InterPro" id="IPR020449">
    <property type="entry name" value="Tscrpt_reg_AraC-type_HTH"/>
</dbReference>
<dbReference type="InterPro" id="IPR018060">
    <property type="entry name" value="HTH_AraC"/>
</dbReference>
<gene>
    <name evidence="5" type="primary">melR_2</name>
    <name evidence="5" type="ORF">BDLFYP24_01658</name>
</gene>
<reference evidence="5" key="1">
    <citation type="submission" date="2019-11" db="EMBL/GenBank/DDBJ databases">
        <authorList>
            <person name="Feng L."/>
        </authorList>
    </citation>
    <scope>NUCLEOTIDE SEQUENCE</scope>
    <source>
        <strain evidence="5">BdentiumLFYP24</strain>
    </source>
</reference>
<dbReference type="InterPro" id="IPR013096">
    <property type="entry name" value="Cupin_2"/>
</dbReference>
<keyword evidence="2" id="KW-0238">DNA-binding</keyword>
<dbReference type="Pfam" id="PF12833">
    <property type="entry name" value="HTH_18"/>
    <property type="match status" value="1"/>
</dbReference>
<dbReference type="PANTHER" id="PTHR43280:SF28">
    <property type="entry name" value="HTH-TYPE TRANSCRIPTIONAL ACTIVATOR RHAS"/>
    <property type="match status" value="1"/>
</dbReference>
<dbReference type="PRINTS" id="PR00032">
    <property type="entry name" value="HTHARAC"/>
</dbReference>
<keyword evidence="1" id="KW-0805">Transcription regulation</keyword>
<accession>A0A6N2SXC0</accession>
<evidence type="ECO:0000256" key="1">
    <source>
        <dbReference type="ARBA" id="ARBA00023015"/>
    </source>
</evidence>
<dbReference type="InterPro" id="IPR009057">
    <property type="entry name" value="Homeodomain-like_sf"/>
</dbReference>